<gene>
    <name evidence="2" type="ORF">AVDCRST_MAG89-116</name>
</gene>
<feature type="non-terminal residue" evidence="2">
    <location>
        <position position="145"/>
    </location>
</feature>
<reference evidence="2" key="1">
    <citation type="submission" date="2020-02" db="EMBL/GenBank/DDBJ databases">
        <authorList>
            <person name="Meier V. D."/>
        </authorList>
    </citation>
    <scope>NUCLEOTIDE SEQUENCE</scope>
    <source>
        <strain evidence="2">AVDCRST_MAG89</strain>
    </source>
</reference>
<evidence type="ECO:0000256" key="1">
    <source>
        <dbReference type="SAM" id="MobiDB-lite"/>
    </source>
</evidence>
<feature type="region of interest" description="Disordered" evidence="1">
    <location>
        <begin position="1"/>
        <end position="145"/>
    </location>
</feature>
<feature type="non-terminal residue" evidence="2">
    <location>
        <position position="1"/>
    </location>
</feature>
<sequence length="145" mass="15427">ERRNRPADQRLAVDSARGARLQGHAVGRSRRPAREHVVEPRGAYLGRGGVAQRHRGAAGAHSRKAGEPHQPGGRAAAGRQRRAQPAPEQGAGHRAIRRARPAGAGRPQAPPQDARSPRGQGGASAGQEAALRDQAQPRLHPPRRM</sequence>
<protein>
    <submittedName>
        <fullName evidence="2">Uncharacterized protein</fullName>
    </submittedName>
</protein>
<feature type="compositionally biased region" description="Low complexity" evidence="1">
    <location>
        <begin position="68"/>
        <end position="93"/>
    </location>
</feature>
<organism evidence="2">
    <name type="scientific">uncultured Gemmatimonadota bacterium</name>
    <dbReference type="NCBI Taxonomy" id="203437"/>
    <lineage>
        <taxon>Bacteria</taxon>
        <taxon>Pseudomonadati</taxon>
        <taxon>Gemmatimonadota</taxon>
        <taxon>environmental samples</taxon>
    </lineage>
</organism>
<evidence type="ECO:0000313" key="2">
    <source>
        <dbReference type="EMBL" id="CAA9295637.1"/>
    </source>
</evidence>
<name>A0A6J4K5E9_9BACT</name>
<accession>A0A6J4K5E9</accession>
<dbReference type="AlphaFoldDB" id="A0A6J4K5E9"/>
<proteinExistence type="predicted"/>
<dbReference type="EMBL" id="CADCTV010000027">
    <property type="protein sequence ID" value="CAA9295637.1"/>
    <property type="molecule type" value="Genomic_DNA"/>
</dbReference>
<feature type="compositionally biased region" description="Low complexity" evidence="1">
    <location>
        <begin position="101"/>
        <end position="114"/>
    </location>
</feature>